<feature type="transmembrane region" description="Helical" evidence="1">
    <location>
        <begin position="31"/>
        <end position="50"/>
    </location>
</feature>
<evidence type="ECO:0000313" key="2">
    <source>
        <dbReference type="EMBL" id="MEA5456001.1"/>
    </source>
</evidence>
<name>A0ABU5T8E7_9MICC</name>
<keyword evidence="3" id="KW-1185">Reference proteome</keyword>
<comment type="caution">
    <text evidence="2">The sequence shown here is derived from an EMBL/GenBank/DDBJ whole genome shotgun (WGS) entry which is preliminary data.</text>
</comment>
<accession>A0ABU5T8E7</accession>
<proteinExistence type="predicted"/>
<protein>
    <submittedName>
        <fullName evidence="2">Uncharacterized protein</fullName>
    </submittedName>
</protein>
<dbReference type="RefSeq" id="WP_323279889.1">
    <property type="nucleotide sequence ID" value="NZ_JAYGGQ010000011.1"/>
</dbReference>
<keyword evidence="1" id="KW-0472">Membrane</keyword>
<dbReference type="EMBL" id="JAYGGQ010000011">
    <property type="protein sequence ID" value="MEA5456001.1"/>
    <property type="molecule type" value="Genomic_DNA"/>
</dbReference>
<gene>
    <name evidence="2" type="ORF">SPF06_14795</name>
</gene>
<feature type="transmembrane region" description="Helical" evidence="1">
    <location>
        <begin position="62"/>
        <end position="80"/>
    </location>
</feature>
<evidence type="ECO:0000256" key="1">
    <source>
        <dbReference type="SAM" id="Phobius"/>
    </source>
</evidence>
<keyword evidence="1" id="KW-0812">Transmembrane</keyword>
<dbReference type="Proteomes" id="UP001304769">
    <property type="component" value="Unassembled WGS sequence"/>
</dbReference>
<sequence length="108" mass="10827">MISPLLIVVAALLSAGAVAIAARLSRWSATSLAAGAGGTFVAVAAWRLIANLFALNDDFMPAVSVADVGCLIAGALPPALVVSKQWASRSLVIATGALVAFVVNVVIL</sequence>
<keyword evidence="1" id="KW-1133">Transmembrane helix</keyword>
<evidence type="ECO:0000313" key="3">
    <source>
        <dbReference type="Proteomes" id="UP001304769"/>
    </source>
</evidence>
<reference evidence="2 3" key="1">
    <citation type="submission" date="2023-12" db="EMBL/GenBank/DDBJ databases">
        <title>Sinomonas terricola sp. nov, isolated from litchi orchard soil in Guangdong, PR China.</title>
        <authorList>
            <person name="Jiaxin W."/>
            <person name="Yang Z."/>
            <person name="Honghui Z."/>
        </authorList>
    </citation>
    <scope>NUCLEOTIDE SEQUENCE [LARGE SCALE GENOMIC DNA]</scope>
    <source>
        <strain evidence="2 3">JGH33</strain>
    </source>
</reference>
<organism evidence="2 3">
    <name type="scientific">Sinomonas terricola</name>
    <dbReference type="NCBI Taxonomy" id="3110330"/>
    <lineage>
        <taxon>Bacteria</taxon>
        <taxon>Bacillati</taxon>
        <taxon>Actinomycetota</taxon>
        <taxon>Actinomycetes</taxon>
        <taxon>Micrococcales</taxon>
        <taxon>Micrococcaceae</taxon>
        <taxon>Sinomonas</taxon>
    </lineage>
</organism>
<feature type="transmembrane region" description="Helical" evidence="1">
    <location>
        <begin position="86"/>
        <end position="107"/>
    </location>
</feature>